<feature type="transmembrane region" description="Helical" evidence="1">
    <location>
        <begin position="62"/>
        <end position="87"/>
    </location>
</feature>
<accession>A0A7W8Z5R4</accession>
<gene>
    <name evidence="2" type="ORF">BJ981_003544</name>
</gene>
<sequence>MLNPPIRLSVNASTGQKVTVSVIGLLFLGVLAGIAGVAALVLGRSDPEFRVLPAFESDAGAFPALAVRAVFAVAALLMVGFLVTMVLGTYRRQALLSGTVLEVRGLLGTRRADLATSRVWIDSEPEYVRNPHGEGTIPTGRRVPHLMAEDPSTGRRVRLRLHSMARTLLPPHELNALADAVGSGTRPEPDATQATRTATLLRRLADDPIARLL</sequence>
<dbReference type="EMBL" id="JACHBR010000001">
    <property type="protein sequence ID" value="MBB5627845.1"/>
    <property type="molecule type" value="Genomic_DNA"/>
</dbReference>
<keyword evidence="3" id="KW-1185">Reference proteome</keyword>
<name>A0A7W8Z5R4_9ACTN</name>
<keyword evidence="1" id="KW-0812">Transmembrane</keyword>
<evidence type="ECO:0000256" key="1">
    <source>
        <dbReference type="SAM" id="Phobius"/>
    </source>
</evidence>
<dbReference type="AlphaFoldDB" id="A0A7W8Z5R4"/>
<feature type="transmembrane region" description="Helical" evidence="1">
    <location>
        <begin position="20"/>
        <end position="42"/>
    </location>
</feature>
<keyword evidence="1" id="KW-1133">Transmembrane helix</keyword>
<evidence type="ECO:0000313" key="3">
    <source>
        <dbReference type="Proteomes" id="UP000588112"/>
    </source>
</evidence>
<reference evidence="2 3" key="1">
    <citation type="submission" date="2020-08" db="EMBL/GenBank/DDBJ databases">
        <title>Sequencing the genomes of 1000 actinobacteria strains.</title>
        <authorList>
            <person name="Klenk H.-P."/>
        </authorList>
    </citation>
    <scope>NUCLEOTIDE SEQUENCE [LARGE SCALE GENOMIC DNA]</scope>
    <source>
        <strain evidence="2 3">DSM 45790</strain>
    </source>
</reference>
<evidence type="ECO:0000313" key="2">
    <source>
        <dbReference type="EMBL" id="MBB5627845.1"/>
    </source>
</evidence>
<dbReference type="Proteomes" id="UP000588112">
    <property type="component" value="Unassembled WGS sequence"/>
</dbReference>
<dbReference type="RefSeq" id="WP_184612445.1">
    <property type="nucleotide sequence ID" value="NZ_BOOS01000015.1"/>
</dbReference>
<proteinExistence type="predicted"/>
<comment type="caution">
    <text evidence="2">The sequence shown here is derived from an EMBL/GenBank/DDBJ whole genome shotgun (WGS) entry which is preliminary data.</text>
</comment>
<keyword evidence="1" id="KW-0472">Membrane</keyword>
<protein>
    <submittedName>
        <fullName evidence="2">Uncharacterized protein</fullName>
    </submittedName>
</protein>
<organism evidence="2 3">
    <name type="scientific">Sphaerisporangium krabiense</name>
    <dbReference type="NCBI Taxonomy" id="763782"/>
    <lineage>
        <taxon>Bacteria</taxon>
        <taxon>Bacillati</taxon>
        <taxon>Actinomycetota</taxon>
        <taxon>Actinomycetes</taxon>
        <taxon>Streptosporangiales</taxon>
        <taxon>Streptosporangiaceae</taxon>
        <taxon>Sphaerisporangium</taxon>
    </lineage>
</organism>